<name>A0A8S1E7P4_9INSE</name>
<evidence type="ECO:0000256" key="4">
    <source>
        <dbReference type="PIRSR" id="PIRSR637359-2"/>
    </source>
</evidence>
<dbReference type="InterPro" id="IPR000863">
    <property type="entry name" value="Sulfotransferase_dom"/>
</dbReference>
<dbReference type="EMBL" id="CADEPI010000607">
    <property type="protein sequence ID" value="CAB3387683.1"/>
    <property type="molecule type" value="Genomic_DNA"/>
</dbReference>
<keyword evidence="1" id="KW-0808">Transferase</keyword>
<dbReference type="AlphaFoldDB" id="A0A8S1E7P4"/>
<dbReference type="SUPFAM" id="SSF52540">
    <property type="entry name" value="P-loop containing nucleoside triphosphate hydrolases"/>
    <property type="match status" value="1"/>
</dbReference>
<organism evidence="8 10">
    <name type="scientific">Cloeon dipterum</name>
    <dbReference type="NCBI Taxonomy" id="197152"/>
    <lineage>
        <taxon>Eukaryota</taxon>
        <taxon>Metazoa</taxon>
        <taxon>Ecdysozoa</taxon>
        <taxon>Arthropoda</taxon>
        <taxon>Hexapoda</taxon>
        <taxon>Insecta</taxon>
        <taxon>Pterygota</taxon>
        <taxon>Palaeoptera</taxon>
        <taxon>Ephemeroptera</taxon>
        <taxon>Pisciforma</taxon>
        <taxon>Baetidae</taxon>
        <taxon>Cloeon</taxon>
    </lineage>
</organism>
<evidence type="ECO:0000256" key="5">
    <source>
        <dbReference type="PIRSR" id="PIRSR637359-3"/>
    </source>
</evidence>
<dbReference type="EMBL" id="CADEPI010000465">
    <property type="protein sequence ID" value="CAB3386259.1"/>
    <property type="molecule type" value="Genomic_DNA"/>
</dbReference>
<keyword evidence="10" id="KW-1185">Reference proteome</keyword>
<dbReference type="Pfam" id="PF00685">
    <property type="entry name" value="Sulfotransfer_1"/>
    <property type="match status" value="1"/>
</dbReference>
<evidence type="ECO:0000256" key="1">
    <source>
        <dbReference type="ARBA" id="ARBA00022679"/>
    </source>
</evidence>
<keyword evidence="5" id="KW-1015">Disulfide bond</keyword>
<dbReference type="PANTHER" id="PTHR10605:SF72">
    <property type="entry name" value="HEPARAN SULFATE 3-O SULFOTRANSFERASE-B, ISOFORM A"/>
    <property type="match status" value="1"/>
</dbReference>
<keyword evidence="2" id="KW-0325">Glycoprotein</keyword>
<evidence type="ECO:0000259" key="7">
    <source>
        <dbReference type="Pfam" id="PF00685"/>
    </source>
</evidence>
<feature type="binding site" evidence="4">
    <location>
        <position position="189"/>
    </location>
    <ligand>
        <name>3'-phosphoadenylyl sulfate</name>
        <dbReference type="ChEBI" id="CHEBI:58339"/>
    </ligand>
</feature>
<evidence type="ECO:0000313" key="10">
    <source>
        <dbReference type="Proteomes" id="UP000494165"/>
    </source>
</evidence>
<reference evidence="8 10" key="1">
    <citation type="submission" date="2020-04" db="EMBL/GenBank/DDBJ databases">
        <authorList>
            <person name="Alioto T."/>
            <person name="Alioto T."/>
            <person name="Gomez Garrido J."/>
        </authorList>
    </citation>
    <scope>NUCLEOTIDE SEQUENCE [LARGE SCALE GENOMIC DNA]</scope>
</reference>
<dbReference type="OrthoDB" id="411451at2759"/>
<keyword evidence="6" id="KW-0472">Membrane</keyword>
<dbReference type="Proteomes" id="UP000494165">
    <property type="component" value="Unassembled WGS sequence"/>
</dbReference>
<evidence type="ECO:0000256" key="2">
    <source>
        <dbReference type="ARBA" id="ARBA00023180"/>
    </source>
</evidence>
<keyword evidence="6" id="KW-1133">Transmembrane helix</keyword>
<evidence type="ECO:0000313" key="8">
    <source>
        <dbReference type="EMBL" id="CAB3386259.1"/>
    </source>
</evidence>
<protein>
    <recommendedName>
        <fullName evidence="7">Sulfotransferase domain-containing protein</fullName>
    </recommendedName>
</protein>
<evidence type="ECO:0000256" key="3">
    <source>
        <dbReference type="PIRSR" id="PIRSR637359-1"/>
    </source>
</evidence>
<feature type="domain" description="Sulfotransferase" evidence="7">
    <location>
        <begin position="91"/>
        <end position="274"/>
    </location>
</feature>
<sequence>MFRIIVILIVRGINNVWKRGKYAELNRNCLCYGSILLALIYYNCVIRAAINSARRVLSEPVAELEDLRFEPDTSVVEYFLDPDEPTKPRLPDAYIIGVRKCGTLAVADFLGVHPDIVLVDKELHYFDNLFSNGIDWYKSNMPAAADYQVVVERCPSYFTNAAVPEKIFKTNPDAKIILGVRDPIQRSISEYAQMEKEANGKFFKPYREFAFIQGNMGRLNENWTALQDGLYAKHLQPWLRYFPRRQLFIFKAEDLVAEPAKVLKRLQVFLQIRFYVSAAHFKANGTGAFPCIVDPADTERECLNGTLRATSVQHPRIEWGIIHNLKIFFRQHVNDFHNITGIRFGWI</sequence>
<dbReference type="PANTHER" id="PTHR10605">
    <property type="entry name" value="HEPARAN SULFATE SULFOTRANSFERASE"/>
    <property type="match status" value="1"/>
</dbReference>
<dbReference type="InterPro" id="IPR027417">
    <property type="entry name" value="P-loop_NTPase"/>
</dbReference>
<proteinExistence type="predicted"/>
<feature type="binding site" evidence="4">
    <location>
        <position position="181"/>
    </location>
    <ligand>
        <name>3'-phosphoadenylyl sulfate</name>
        <dbReference type="ChEBI" id="CHEBI:58339"/>
    </ligand>
</feature>
<accession>A0A8S1E7P4</accession>
<comment type="caution">
    <text evidence="8">The sequence shown here is derived from an EMBL/GenBank/DDBJ whole genome shotgun (WGS) entry which is preliminary data.</text>
</comment>
<dbReference type="GO" id="GO:0008467">
    <property type="term" value="F:[heparan sulfate]-glucosamine 3-sulfotransferase activity"/>
    <property type="evidence" value="ECO:0007669"/>
    <property type="project" value="TreeGrafter"/>
</dbReference>
<evidence type="ECO:0000256" key="6">
    <source>
        <dbReference type="SAM" id="Phobius"/>
    </source>
</evidence>
<gene>
    <name evidence="8" type="ORF">CLODIP_2_CD02843</name>
    <name evidence="9" type="ORF">CLODIP_2_CD14031</name>
</gene>
<feature type="active site" description="For sulfotransferase activity" evidence="3">
    <location>
        <position position="100"/>
    </location>
</feature>
<evidence type="ECO:0000313" key="9">
    <source>
        <dbReference type="EMBL" id="CAB3387683.1"/>
    </source>
</evidence>
<dbReference type="Gene3D" id="3.40.50.300">
    <property type="entry name" value="P-loop containing nucleotide triphosphate hydrolases"/>
    <property type="match status" value="1"/>
</dbReference>
<feature type="disulfide bond" evidence="5">
    <location>
        <begin position="291"/>
        <end position="302"/>
    </location>
</feature>
<feature type="transmembrane region" description="Helical" evidence="6">
    <location>
        <begin position="29"/>
        <end position="50"/>
    </location>
</feature>
<dbReference type="InterPro" id="IPR037359">
    <property type="entry name" value="NST/OST"/>
</dbReference>
<keyword evidence="6" id="KW-0812">Transmembrane</keyword>